<dbReference type="STRING" id="1403190.A0A0F0IA38"/>
<dbReference type="EMBL" id="JZEE01000553">
    <property type="protein sequence ID" value="KJK63547.1"/>
    <property type="molecule type" value="Genomic_DNA"/>
</dbReference>
<proteinExistence type="predicted"/>
<dbReference type="OrthoDB" id="4504900at2759"/>
<evidence type="ECO:0000313" key="2">
    <source>
        <dbReference type="EMBL" id="KJK63547.1"/>
    </source>
</evidence>
<evidence type="ECO:0000256" key="1">
    <source>
        <dbReference type="SAM" id="MobiDB-lite"/>
    </source>
</evidence>
<evidence type="ECO:0000313" key="3">
    <source>
        <dbReference type="Proteomes" id="UP000033540"/>
    </source>
</evidence>
<feature type="compositionally biased region" description="Gly residues" evidence="1">
    <location>
        <begin position="30"/>
        <end position="51"/>
    </location>
</feature>
<accession>A0A0F0IA38</accession>
<reference evidence="2 3" key="1">
    <citation type="submission" date="2015-02" db="EMBL/GenBank/DDBJ databases">
        <title>Draft genome sequence of Aspergillus parasiticus SU-1.</title>
        <authorList>
            <person name="Yu J."/>
            <person name="Fedorova N."/>
            <person name="Yin Y."/>
            <person name="Losada L."/>
            <person name="Zafar N."/>
            <person name="Taujale R."/>
            <person name="Ehrlich K.C."/>
            <person name="Bhatnagar D."/>
            <person name="Cleveland T.E."/>
            <person name="Bennett J.W."/>
            <person name="Nierman W.C."/>
        </authorList>
    </citation>
    <scope>NUCLEOTIDE SEQUENCE [LARGE SCALE GENOMIC DNA]</scope>
    <source>
        <strain evidence="3">ATCC 56775 / NRRL 5862 / SRRC 143 / SU-1</strain>
    </source>
</reference>
<dbReference type="AlphaFoldDB" id="A0A0F0IA38"/>
<feature type="compositionally biased region" description="Basic and acidic residues" evidence="1">
    <location>
        <begin position="69"/>
        <end position="103"/>
    </location>
</feature>
<feature type="region of interest" description="Disordered" evidence="1">
    <location>
        <begin position="1"/>
        <end position="123"/>
    </location>
</feature>
<gene>
    <name evidence="2" type="ORF">P875_00064992</name>
</gene>
<organism evidence="2 3">
    <name type="scientific">Aspergillus parasiticus (strain ATCC 56775 / NRRL 5862 / SRRC 143 / SU-1)</name>
    <dbReference type="NCBI Taxonomy" id="1403190"/>
    <lineage>
        <taxon>Eukaryota</taxon>
        <taxon>Fungi</taxon>
        <taxon>Dikarya</taxon>
        <taxon>Ascomycota</taxon>
        <taxon>Pezizomycotina</taxon>
        <taxon>Eurotiomycetes</taxon>
        <taxon>Eurotiomycetidae</taxon>
        <taxon>Eurotiales</taxon>
        <taxon>Aspergillaceae</taxon>
        <taxon>Aspergillus</taxon>
        <taxon>Aspergillus subgen. Circumdati</taxon>
    </lineage>
</organism>
<name>A0A0F0IA38_ASPPU</name>
<sequence length="130" mass="13599">MSGANTHMNEHPSGGTRGGASVEPTPANNVGGGRGWGDSGFFKGGTGGEGTGHISDKIKTSLSSSDEFSSLRDQKSMAESNFMDRRNREMGEHEGTCATEDHSFMTQKPGGSDTLPGWEKAKGVLGNMFG</sequence>
<dbReference type="Proteomes" id="UP000033540">
    <property type="component" value="Unassembled WGS sequence"/>
</dbReference>
<comment type="caution">
    <text evidence="2">The sequence shown here is derived from an EMBL/GenBank/DDBJ whole genome shotgun (WGS) entry which is preliminary data.</text>
</comment>
<protein>
    <submittedName>
        <fullName evidence="2">Uncharacterized protein</fullName>
    </submittedName>
</protein>